<dbReference type="Proteomes" id="UP000014062">
    <property type="component" value="Chromosome"/>
</dbReference>
<accession>A0A7U9H962</accession>
<evidence type="ECO:0000313" key="3">
    <source>
        <dbReference type="Proteomes" id="UP000014062"/>
    </source>
</evidence>
<feature type="region of interest" description="Disordered" evidence="1">
    <location>
        <begin position="1"/>
        <end position="41"/>
    </location>
</feature>
<reference evidence="3" key="1">
    <citation type="journal article" date="2013" name="Genome Biol. Evol.">
        <title>The genome sequence of Streptomyces lividans 66 reveals a novel tRNA-dependent peptide biosynthetic system within a metal-related genomic island.</title>
        <authorList>
            <person name="Cruz-Morales P."/>
            <person name="Vijgenboom E."/>
            <person name="Iruegas-Bocardo F."/>
            <person name="Girard G."/>
            <person name="Yanez-Guerra L.A."/>
            <person name="Ramos-Aboites H.E."/>
            <person name="Pernodet J.L."/>
            <person name="Anne J."/>
            <person name="van Wezel G.P."/>
            <person name="Barona-Gomez F."/>
        </authorList>
    </citation>
    <scope>NUCLEOTIDE SEQUENCE [LARGE SCALE GENOMIC DNA]</scope>
    <source>
        <strain evidence="3">1326</strain>
    </source>
</reference>
<evidence type="ECO:0000256" key="1">
    <source>
        <dbReference type="SAM" id="MobiDB-lite"/>
    </source>
</evidence>
<dbReference type="EMBL" id="CM001889">
    <property type="protein sequence ID" value="EOY46063.1"/>
    <property type="molecule type" value="Genomic_DNA"/>
</dbReference>
<proteinExistence type="predicted"/>
<sequence>MPRPSGRGSAPWRLTGRGGPYFAGSTRDHHARVTPPARPGV</sequence>
<protein>
    <submittedName>
        <fullName evidence="2">Uncharacterized protein</fullName>
    </submittedName>
</protein>
<name>A0A7U9H962_STRLI</name>
<gene>
    <name evidence="2" type="ORF">SLI_1346</name>
</gene>
<organism evidence="2 3">
    <name type="scientific">Streptomyces lividans 1326</name>
    <dbReference type="NCBI Taxonomy" id="1200984"/>
    <lineage>
        <taxon>Bacteria</taxon>
        <taxon>Bacillati</taxon>
        <taxon>Actinomycetota</taxon>
        <taxon>Actinomycetes</taxon>
        <taxon>Kitasatosporales</taxon>
        <taxon>Streptomycetaceae</taxon>
        <taxon>Streptomyces</taxon>
    </lineage>
</organism>
<dbReference type="AlphaFoldDB" id="A0A7U9H962"/>
<evidence type="ECO:0000313" key="2">
    <source>
        <dbReference type="EMBL" id="EOY46063.1"/>
    </source>
</evidence>